<dbReference type="EC" id="4.2.1.19" evidence="5 6"/>
<dbReference type="PANTHER" id="PTHR23133:SF2">
    <property type="entry name" value="IMIDAZOLEGLYCEROL-PHOSPHATE DEHYDRATASE"/>
    <property type="match status" value="1"/>
</dbReference>
<evidence type="ECO:0000256" key="5">
    <source>
        <dbReference type="HAMAP-Rule" id="MF_00076"/>
    </source>
</evidence>
<evidence type="ECO:0000256" key="2">
    <source>
        <dbReference type="ARBA" id="ARBA00022605"/>
    </source>
</evidence>
<dbReference type="SUPFAM" id="SSF54211">
    <property type="entry name" value="Ribosomal protein S5 domain 2-like"/>
    <property type="match status" value="2"/>
</dbReference>
<keyword evidence="5" id="KW-0963">Cytoplasm</keyword>
<keyword evidence="3 5" id="KW-0368">Histidine biosynthesis</keyword>
<comment type="similarity">
    <text evidence="5 6">Belongs to the imidazoleglycerol-phosphate dehydratase family.</text>
</comment>
<keyword evidence="4 5" id="KW-0456">Lyase</keyword>
<evidence type="ECO:0000313" key="8">
    <source>
        <dbReference type="Proteomes" id="UP001302059"/>
    </source>
</evidence>
<reference evidence="7 8" key="1">
    <citation type="submission" date="2023-05" db="EMBL/GenBank/DDBJ databases">
        <authorList>
            <person name="Gao F."/>
        </authorList>
    </citation>
    <scope>NUCLEOTIDE SEQUENCE [LARGE SCALE GENOMIC DNA]</scope>
    <source>
        <strain evidence="7 8">MIMF12</strain>
    </source>
</reference>
<gene>
    <name evidence="5 7" type="primary">hisB</name>
    <name evidence="7" type="ORF">QOL99_06605</name>
</gene>
<name>A0ABT7JGU5_9DEIO</name>
<dbReference type="GO" id="GO:0004424">
    <property type="term" value="F:imidazoleglycerol-phosphate dehydratase activity"/>
    <property type="evidence" value="ECO:0007669"/>
    <property type="project" value="UniProtKB-EC"/>
</dbReference>
<dbReference type="RefSeq" id="WP_285522423.1">
    <property type="nucleotide sequence ID" value="NZ_JASNGB010000041.1"/>
</dbReference>
<dbReference type="Proteomes" id="UP001302059">
    <property type="component" value="Unassembled WGS sequence"/>
</dbReference>
<sequence>MPAHRTAAVTRTTGETDLTVTLNLDSPAYDAPATGHPFFDHMLDALARHSRLGLSVGGQGDLHVEPHHLIEDTGITLGQALTQALGDRRGIERYGSAFVPMDETLAHVVVDLSGRAHLAFEPETLDVWGTAGGMTHYHLREFLRGFCNHGGVTLHVRLLAGREAHHVIEAVMKALARALRDAVRVTSGDLASTKGVL</sequence>
<keyword evidence="2 5" id="KW-0028">Amino-acid biosynthesis</keyword>
<evidence type="ECO:0000256" key="4">
    <source>
        <dbReference type="ARBA" id="ARBA00023239"/>
    </source>
</evidence>
<evidence type="ECO:0000256" key="3">
    <source>
        <dbReference type="ARBA" id="ARBA00023102"/>
    </source>
</evidence>
<dbReference type="InterPro" id="IPR000807">
    <property type="entry name" value="ImidazoleglycerolP_deHydtase"/>
</dbReference>
<accession>A0ABT7JGU5</accession>
<organism evidence="7 8">
    <name type="scientific">Deinococcus rhizophilus</name>
    <dbReference type="NCBI Taxonomy" id="3049544"/>
    <lineage>
        <taxon>Bacteria</taxon>
        <taxon>Thermotogati</taxon>
        <taxon>Deinococcota</taxon>
        <taxon>Deinococci</taxon>
        <taxon>Deinococcales</taxon>
        <taxon>Deinococcaceae</taxon>
        <taxon>Deinococcus</taxon>
    </lineage>
</organism>
<dbReference type="InterPro" id="IPR038494">
    <property type="entry name" value="IGPD_sf"/>
</dbReference>
<dbReference type="NCBIfam" id="NF002114">
    <property type="entry name" value="PRK00951.2-4"/>
    <property type="match status" value="1"/>
</dbReference>
<dbReference type="PANTHER" id="PTHR23133">
    <property type="entry name" value="IMIDAZOLEGLYCEROL-PHOSPHATE DEHYDRATASE HIS7"/>
    <property type="match status" value="1"/>
</dbReference>
<evidence type="ECO:0000256" key="6">
    <source>
        <dbReference type="RuleBase" id="RU000599"/>
    </source>
</evidence>
<comment type="pathway">
    <text evidence="1 5 6">Amino-acid biosynthesis; L-histidine biosynthesis; L-histidine from 5-phospho-alpha-D-ribose 1-diphosphate: step 6/9.</text>
</comment>
<dbReference type="Pfam" id="PF00475">
    <property type="entry name" value="IGPD"/>
    <property type="match status" value="1"/>
</dbReference>
<proteinExistence type="inferred from homology"/>
<dbReference type="CDD" id="cd07914">
    <property type="entry name" value="IGPD"/>
    <property type="match status" value="1"/>
</dbReference>
<keyword evidence="8" id="KW-1185">Reference proteome</keyword>
<dbReference type="PROSITE" id="PS00955">
    <property type="entry name" value="IGP_DEHYDRATASE_2"/>
    <property type="match status" value="1"/>
</dbReference>
<evidence type="ECO:0000256" key="1">
    <source>
        <dbReference type="ARBA" id="ARBA00005047"/>
    </source>
</evidence>
<comment type="subcellular location">
    <subcellularLocation>
        <location evidence="5 6">Cytoplasm</location>
    </subcellularLocation>
</comment>
<evidence type="ECO:0000313" key="7">
    <source>
        <dbReference type="EMBL" id="MDL2343817.1"/>
    </source>
</evidence>
<dbReference type="InterPro" id="IPR020568">
    <property type="entry name" value="Ribosomal_Su5_D2-typ_SF"/>
</dbReference>
<dbReference type="PROSITE" id="PS00954">
    <property type="entry name" value="IGP_DEHYDRATASE_1"/>
    <property type="match status" value="1"/>
</dbReference>
<dbReference type="EMBL" id="JASNGB010000041">
    <property type="protein sequence ID" value="MDL2343817.1"/>
    <property type="molecule type" value="Genomic_DNA"/>
</dbReference>
<dbReference type="InterPro" id="IPR020565">
    <property type="entry name" value="ImidazoleglycerP_deHydtase_CS"/>
</dbReference>
<protein>
    <recommendedName>
        <fullName evidence="5 6">Imidazoleglycerol-phosphate dehydratase</fullName>
        <shortName evidence="5">IGPD</shortName>
        <ecNumber evidence="5 6">4.2.1.19</ecNumber>
    </recommendedName>
</protein>
<dbReference type="HAMAP" id="MF_00076">
    <property type="entry name" value="HisB"/>
    <property type="match status" value="1"/>
</dbReference>
<comment type="caution">
    <text evidence="7">The sequence shown here is derived from an EMBL/GenBank/DDBJ whole genome shotgun (WGS) entry which is preliminary data.</text>
</comment>
<comment type="catalytic activity">
    <reaction evidence="5 6">
        <text>D-erythro-1-(imidazol-4-yl)glycerol 3-phosphate = 3-(imidazol-4-yl)-2-oxopropyl phosphate + H2O</text>
        <dbReference type="Rhea" id="RHEA:11040"/>
        <dbReference type="ChEBI" id="CHEBI:15377"/>
        <dbReference type="ChEBI" id="CHEBI:57766"/>
        <dbReference type="ChEBI" id="CHEBI:58278"/>
        <dbReference type="EC" id="4.2.1.19"/>
    </reaction>
</comment>
<dbReference type="Gene3D" id="3.30.230.40">
    <property type="entry name" value="Imidazole glycerol phosphate dehydratase, domain 1"/>
    <property type="match status" value="2"/>
</dbReference>